<dbReference type="InterPro" id="IPR036249">
    <property type="entry name" value="Thioredoxin-like_sf"/>
</dbReference>
<feature type="domain" description="Thioredoxin" evidence="8">
    <location>
        <begin position="22"/>
        <end position="146"/>
    </location>
</feature>
<protein>
    <recommendedName>
        <fullName evidence="7">Thioredoxin</fullName>
    </recommendedName>
</protein>
<dbReference type="GO" id="GO:0046872">
    <property type="term" value="F:metal ion binding"/>
    <property type="evidence" value="ECO:0007669"/>
    <property type="project" value="UniProtKB-KW"/>
</dbReference>
<reference evidence="9 10" key="1">
    <citation type="submission" date="2015-05" db="EMBL/GenBank/DDBJ databases">
        <title>Genome sequencing and analysis of members of genus Stenotrophomonas.</title>
        <authorList>
            <person name="Patil P.P."/>
            <person name="Midha S."/>
            <person name="Patil P.B."/>
        </authorList>
    </citation>
    <scope>NUCLEOTIDE SEQUENCE [LARGE SCALE GENOMIC DNA]</scope>
    <source>
        <strain evidence="9 10">DSM 17805</strain>
    </source>
</reference>
<comment type="similarity">
    <text evidence="1">Belongs to the thioredoxin family.</text>
</comment>
<dbReference type="Pfam" id="PF21352">
    <property type="entry name" value="Zn_ribbon_Thio2"/>
    <property type="match status" value="1"/>
</dbReference>
<evidence type="ECO:0000256" key="7">
    <source>
        <dbReference type="NCBIfam" id="TIGR01068"/>
    </source>
</evidence>
<evidence type="ECO:0000259" key="8">
    <source>
        <dbReference type="PROSITE" id="PS51352"/>
    </source>
</evidence>
<dbReference type="Gene3D" id="3.40.30.10">
    <property type="entry name" value="Glutaredoxin"/>
    <property type="match status" value="1"/>
</dbReference>
<name>A0A0R0BJ46_9GAMM</name>
<keyword evidence="5" id="KW-1015">Disulfide bond</keyword>
<gene>
    <name evidence="9" type="ORF">ABB25_10770</name>
</gene>
<dbReference type="GO" id="GO:0005829">
    <property type="term" value="C:cytosol"/>
    <property type="evidence" value="ECO:0007669"/>
    <property type="project" value="TreeGrafter"/>
</dbReference>
<dbReference type="GO" id="GO:0045454">
    <property type="term" value="P:cell redox homeostasis"/>
    <property type="evidence" value="ECO:0007669"/>
    <property type="project" value="TreeGrafter"/>
</dbReference>
<evidence type="ECO:0000256" key="4">
    <source>
        <dbReference type="ARBA" id="ARBA00022982"/>
    </source>
</evidence>
<dbReference type="RefSeq" id="WP_057666644.1">
    <property type="nucleotide sequence ID" value="NZ_LDJH01000017.1"/>
</dbReference>
<dbReference type="InterPro" id="IPR005746">
    <property type="entry name" value="Thioredoxin"/>
</dbReference>
<dbReference type="NCBIfam" id="NF008229">
    <property type="entry name" value="PRK10996.1"/>
    <property type="match status" value="1"/>
</dbReference>
<dbReference type="Pfam" id="PF00085">
    <property type="entry name" value="Thioredoxin"/>
    <property type="match status" value="1"/>
</dbReference>
<keyword evidence="3" id="KW-0479">Metal-binding</keyword>
<comment type="caution">
    <text evidence="9">The sequence shown here is derived from an EMBL/GenBank/DDBJ whole genome shotgun (WGS) entry which is preliminary data.</text>
</comment>
<dbReference type="OrthoDB" id="9790390at2"/>
<dbReference type="Gene3D" id="2.30.30.380">
    <property type="entry name" value="Zn-finger domain of Sec23/24"/>
    <property type="match status" value="1"/>
</dbReference>
<proteinExistence type="inferred from homology"/>
<evidence type="ECO:0000256" key="6">
    <source>
        <dbReference type="ARBA" id="ARBA00023284"/>
    </source>
</evidence>
<dbReference type="InterPro" id="IPR013766">
    <property type="entry name" value="Thioredoxin_domain"/>
</dbReference>
<dbReference type="EMBL" id="LDJH01000017">
    <property type="protein sequence ID" value="KRG57115.1"/>
    <property type="molecule type" value="Genomic_DNA"/>
</dbReference>
<dbReference type="InterPro" id="IPR049299">
    <property type="entry name" value="Thio2_N"/>
</dbReference>
<organism evidence="9 10">
    <name type="scientific">Stenotrophomonas koreensis</name>
    <dbReference type="NCBI Taxonomy" id="266128"/>
    <lineage>
        <taxon>Bacteria</taxon>
        <taxon>Pseudomonadati</taxon>
        <taxon>Pseudomonadota</taxon>
        <taxon>Gammaproteobacteria</taxon>
        <taxon>Lysobacterales</taxon>
        <taxon>Lysobacteraceae</taxon>
        <taxon>Stenotrophomonas</taxon>
    </lineage>
</organism>
<dbReference type="SUPFAM" id="SSF52833">
    <property type="entry name" value="Thioredoxin-like"/>
    <property type="match status" value="1"/>
</dbReference>
<dbReference type="AlphaFoldDB" id="A0A0R0BJ46"/>
<dbReference type="CDD" id="cd02947">
    <property type="entry name" value="TRX_family"/>
    <property type="match status" value="1"/>
</dbReference>
<sequence>MTTPDSLLIACPHCHARNRVPLQRLEQQPRCGRCQQAVFNGKPVALDEASFNNHLTSDLPLLVDFWASWCGPCRQMAPQFEAAAQRMEPQVRLAKVDTEAAPALAQRYAIRSIPTLILFHHGREVARHSGAMPLSAIVQWTAQALQASAG</sequence>
<dbReference type="PANTHER" id="PTHR45663:SF11">
    <property type="entry name" value="GEO12009P1"/>
    <property type="match status" value="1"/>
</dbReference>
<dbReference type="PROSITE" id="PS51352">
    <property type="entry name" value="THIOREDOXIN_2"/>
    <property type="match status" value="1"/>
</dbReference>
<keyword evidence="6" id="KW-0676">Redox-active center</keyword>
<evidence type="ECO:0000256" key="1">
    <source>
        <dbReference type="ARBA" id="ARBA00008987"/>
    </source>
</evidence>
<keyword evidence="10" id="KW-1185">Reference proteome</keyword>
<dbReference type="STRING" id="266128.ABB25_10770"/>
<dbReference type="PATRIC" id="fig|266128.3.peg.1029"/>
<evidence type="ECO:0000256" key="2">
    <source>
        <dbReference type="ARBA" id="ARBA00022448"/>
    </source>
</evidence>
<dbReference type="GO" id="GO:0015035">
    <property type="term" value="F:protein-disulfide reductase activity"/>
    <property type="evidence" value="ECO:0007669"/>
    <property type="project" value="UniProtKB-UniRule"/>
</dbReference>
<evidence type="ECO:0000256" key="5">
    <source>
        <dbReference type="ARBA" id="ARBA00023157"/>
    </source>
</evidence>
<evidence type="ECO:0000313" key="9">
    <source>
        <dbReference type="EMBL" id="KRG57115.1"/>
    </source>
</evidence>
<dbReference type="PROSITE" id="PS00194">
    <property type="entry name" value="THIOREDOXIN_1"/>
    <property type="match status" value="1"/>
</dbReference>
<dbReference type="NCBIfam" id="TIGR01068">
    <property type="entry name" value="thioredoxin"/>
    <property type="match status" value="1"/>
</dbReference>
<keyword evidence="4" id="KW-0249">Electron transport</keyword>
<dbReference type="PANTHER" id="PTHR45663">
    <property type="entry name" value="GEO12009P1"/>
    <property type="match status" value="1"/>
</dbReference>
<evidence type="ECO:0000256" key="3">
    <source>
        <dbReference type="ARBA" id="ARBA00022723"/>
    </source>
</evidence>
<keyword evidence="2" id="KW-0813">Transport</keyword>
<dbReference type="InterPro" id="IPR017937">
    <property type="entry name" value="Thioredoxin_CS"/>
</dbReference>
<evidence type="ECO:0000313" key="10">
    <source>
        <dbReference type="Proteomes" id="UP000051254"/>
    </source>
</evidence>
<dbReference type="PRINTS" id="PR00421">
    <property type="entry name" value="THIOREDOXIN"/>
</dbReference>
<dbReference type="FunFam" id="3.40.30.10:FF:000001">
    <property type="entry name" value="Thioredoxin"/>
    <property type="match status" value="1"/>
</dbReference>
<accession>A0A0R0BJ46</accession>
<dbReference type="Proteomes" id="UP000051254">
    <property type="component" value="Unassembled WGS sequence"/>
</dbReference>